<keyword evidence="2" id="KW-1185">Reference proteome</keyword>
<reference evidence="2" key="1">
    <citation type="journal article" date="2019" name="Int. J. Syst. Evol. Microbiol.">
        <title>The Global Catalogue of Microorganisms (GCM) 10K type strain sequencing project: providing services to taxonomists for standard genome sequencing and annotation.</title>
        <authorList>
            <consortium name="The Broad Institute Genomics Platform"/>
            <consortium name="The Broad Institute Genome Sequencing Center for Infectious Disease"/>
            <person name="Wu L."/>
            <person name="Ma J."/>
        </authorList>
    </citation>
    <scope>NUCLEOTIDE SEQUENCE [LARGE SCALE GENOMIC DNA]</scope>
    <source>
        <strain evidence="2">JCM 19173</strain>
    </source>
</reference>
<proteinExistence type="predicted"/>
<dbReference type="EMBL" id="BMPE01000001">
    <property type="protein sequence ID" value="GGK90684.1"/>
    <property type="molecule type" value="Genomic_DNA"/>
</dbReference>
<dbReference type="RefSeq" id="WP_189067509.1">
    <property type="nucleotide sequence ID" value="NZ_BMPE01000001.1"/>
</dbReference>
<gene>
    <name evidence="1" type="ORF">GCM10010844_06550</name>
</gene>
<organism evidence="1 2">
    <name type="scientific">Deinococcus radiotolerans</name>
    <dbReference type="NCBI Taxonomy" id="1309407"/>
    <lineage>
        <taxon>Bacteria</taxon>
        <taxon>Thermotogati</taxon>
        <taxon>Deinococcota</taxon>
        <taxon>Deinococci</taxon>
        <taxon>Deinococcales</taxon>
        <taxon>Deinococcaceae</taxon>
        <taxon>Deinococcus</taxon>
    </lineage>
</organism>
<accession>A0ABQ2FEL1</accession>
<evidence type="ECO:0000313" key="1">
    <source>
        <dbReference type="EMBL" id="GGK90684.1"/>
    </source>
</evidence>
<sequence>MLDSFRTAIAEVLPSAEAVHSRLSILPYRDRVNVAGYFSSALPEVDVLITTPGAESLTHELSRLRGVPSVSLARVGGRWLLVGGPLEKPGQIRPLRQQVQAAVISLELEDGLPELAALILADHQSWQVAAIAAAVQRTDESGHVRLSLLNVPVISPVVLAGTPQGLVFERRLPGLA</sequence>
<protein>
    <submittedName>
        <fullName evidence="1">Uncharacterized protein</fullName>
    </submittedName>
</protein>
<comment type="caution">
    <text evidence="1">The sequence shown here is derived from an EMBL/GenBank/DDBJ whole genome shotgun (WGS) entry which is preliminary data.</text>
</comment>
<name>A0ABQ2FEL1_9DEIO</name>
<dbReference type="Proteomes" id="UP000604341">
    <property type="component" value="Unassembled WGS sequence"/>
</dbReference>
<evidence type="ECO:0000313" key="2">
    <source>
        <dbReference type="Proteomes" id="UP000604341"/>
    </source>
</evidence>